<evidence type="ECO:0000313" key="2">
    <source>
        <dbReference type="Proteomes" id="UP000821845"/>
    </source>
</evidence>
<dbReference type="EMBL" id="CM023482">
    <property type="protein sequence ID" value="KAH6940294.1"/>
    <property type="molecule type" value="Genomic_DNA"/>
</dbReference>
<proteinExistence type="predicted"/>
<sequence length="202" mass="22862">MPRRKPRRVPNPPSHCDYVAAHPLTESRLPPPLRRQAAAEKKRGPETDTRGVFCRVAPDVATVATRASALSGREGICKEEKFGRPDCYFHRSEIGRGSAASPVIGFRYEDAERRPPGCCGEGCRFWEREEPSFEDTRRKKERRDGCSRRQGEWLQCAGNPTVCDEDRVRPLRTRLALDLQEMDTAISTRRASSFPSSFLRAS</sequence>
<name>A0ACB7T2T9_HYAAI</name>
<protein>
    <submittedName>
        <fullName evidence="1">Uncharacterized protein</fullName>
    </submittedName>
</protein>
<accession>A0ACB7T2T9</accession>
<comment type="caution">
    <text evidence="1">The sequence shown here is derived from an EMBL/GenBank/DDBJ whole genome shotgun (WGS) entry which is preliminary data.</text>
</comment>
<reference evidence="1" key="1">
    <citation type="submission" date="2020-05" db="EMBL/GenBank/DDBJ databases">
        <title>Large-scale comparative analyses of tick genomes elucidate their genetic diversity and vector capacities.</title>
        <authorList>
            <person name="Jia N."/>
            <person name="Wang J."/>
            <person name="Shi W."/>
            <person name="Du L."/>
            <person name="Sun Y."/>
            <person name="Zhan W."/>
            <person name="Jiang J."/>
            <person name="Wang Q."/>
            <person name="Zhang B."/>
            <person name="Ji P."/>
            <person name="Sakyi L.B."/>
            <person name="Cui X."/>
            <person name="Yuan T."/>
            <person name="Jiang B."/>
            <person name="Yang W."/>
            <person name="Lam T.T.-Y."/>
            <person name="Chang Q."/>
            <person name="Ding S."/>
            <person name="Wang X."/>
            <person name="Zhu J."/>
            <person name="Ruan X."/>
            <person name="Zhao L."/>
            <person name="Wei J."/>
            <person name="Que T."/>
            <person name="Du C."/>
            <person name="Cheng J."/>
            <person name="Dai P."/>
            <person name="Han X."/>
            <person name="Huang E."/>
            <person name="Gao Y."/>
            <person name="Liu J."/>
            <person name="Shao H."/>
            <person name="Ye R."/>
            <person name="Li L."/>
            <person name="Wei W."/>
            <person name="Wang X."/>
            <person name="Wang C."/>
            <person name="Yang T."/>
            <person name="Huo Q."/>
            <person name="Li W."/>
            <person name="Guo W."/>
            <person name="Chen H."/>
            <person name="Zhou L."/>
            <person name="Ni X."/>
            <person name="Tian J."/>
            <person name="Zhou Y."/>
            <person name="Sheng Y."/>
            <person name="Liu T."/>
            <person name="Pan Y."/>
            <person name="Xia L."/>
            <person name="Li J."/>
            <person name="Zhao F."/>
            <person name="Cao W."/>
        </authorList>
    </citation>
    <scope>NUCLEOTIDE SEQUENCE</scope>
    <source>
        <strain evidence="1">Hyas-2018</strain>
    </source>
</reference>
<keyword evidence="2" id="KW-1185">Reference proteome</keyword>
<dbReference type="Proteomes" id="UP000821845">
    <property type="component" value="Chromosome 2"/>
</dbReference>
<evidence type="ECO:0000313" key="1">
    <source>
        <dbReference type="EMBL" id="KAH6940294.1"/>
    </source>
</evidence>
<gene>
    <name evidence="1" type="ORF">HPB50_026586</name>
</gene>
<organism evidence="1 2">
    <name type="scientific">Hyalomma asiaticum</name>
    <name type="common">Tick</name>
    <dbReference type="NCBI Taxonomy" id="266040"/>
    <lineage>
        <taxon>Eukaryota</taxon>
        <taxon>Metazoa</taxon>
        <taxon>Ecdysozoa</taxon>
        <taxon>Arthropoda</taxon>
        <taxon>Chelicerata</taxon>
        <taxon>Arachnida</taxon>
        <taxon>Acari</taxon>
        <taxon>Parasitiformes</taxon>
        <taxon>Ixodida</taxon>
        <taxon>Ixodoidea</taxon>
        <taxon>Ixodidae</taxon>
        <taxon>Hyalomminae</taxon>
        <taxon>Hyalomma</taxon>
    </lineage>
</organism>